<dbReference type="Proteomes" id="UP001153269">
    <property type="component" value="Unassembled WGS sequence"/>
</dbReference>
<proteinExistence type="predicted"/>
<reference evidence="1" key="1">
    <citation type="submission" date="2020-03" db="EMBL/GenBank/DDBJ databases">
        <authorList>
            <person name="Weist P."/>
        </authorList>
    </citation>
    <scope>NUCLEOTIDE SEQUENCE</scope>
</reference>
<name>A0A9N7U1G1_PLEPL</name>
<gene>
    <name evidence="1" type="ORF">PLEPLA_LOCUS10849</name>
</gene>
<evidence type="ECO:0000313" key="1">
    <source>
        <dbReference type="EMBL" id="CAB1422931.1"/>
    </source>
</evidence>
<protein>
    <submittedName>
        <fullName evidence="1">Uncharacterized protein</fullName>
    </submittedName>
</protein>
<comment type="caution">
    <text evidence="1">The sequence shown here is derived from an EMBL/GenBank/DDBJ whole genome shotgun (WGS) entry which is preliminary data.</text>
</comment>
<evidence type="ECO:0000313" key="2">
    <source>
        <dbReference type="Proteomes" id="UP001153269"/>
    </source>
</evidence>
<dbReference type="AlphaFoldDB" id="A0A9N7U1G1"/>
<accession>A0A9N7U1G1</accession>
<organism evidence="1 2">
    <name type="scientific">Pleuronectes platessa</name>
    <name type="common">European plaice</name>
    <dbReference type="NCBI Taxonomy" id="8262"/>
    <lineage>
        <taxon>Eukaryota</taxon>
        <taxon>Metazoa</taxon>
        <taxon>Chordata</taxon>
        <taxon>Craniata</taxon>
        <taxon>Vertebrata</taxon>
        <taxon>Euteleostomi</taxon>
        <taxon>Actinopterygii</taxon>
        <taxon>Neopterygii</taxon>
        <taxon>Teleostei</taxon>
        <taxon>Neoteleostei</taxon>
        <taxon>Acanthomorphata</taxon>
        <taxon>Carangaria</taxon>
        <taxon>Pleuronectiformes</taxon>
        <taxon>Pleuronectoidei</taxon>
        <taxon>Pleuronectidae</taxon>
        <taxon>Pleuronectes</taxon>
    </lineage>
</organism>
<sequence>MYIFINNGVDDKSHDPTLFHGIIIMLRNRNPQRRCVLAPGRRPSITIQSPNESERPGLWKKRDVITGFGAAELFSGWARVSCLTQLPPAAALSVVLKVPLAGSRGTSL</sequence>
<dbReference type="EMBL" id="CADEAL010000623">
    <property type="protein sequence ID" value="CAB1422931.1"/>
    <property type="molecule type" value="Genomic_DNA"/>
</dbReference>
<keyword evidence="2" id="KW-1185">Reference proteome</keyword>